<feature type="transmembrane region" description="Helical" evidence="1">
    <location>
        <begin position="128"/>
        <end position="151"/>
    </location>
</feature>
<keyword evidence="2" id="KW-0808">Transferase</keyword>
<feature type="transmembrane region" description="Helical" evidence="1">
    <location>
        <begin position="412"/>
        <end position="431"/>
    </location>
</feature>
<evidence type="ECO:0000256" key="1">
    <source>
        <dbReference type="SAM" id="Phobius"/>
    </source>
</evidence>
<reference evidence="2 3" key="1">
    <citation type="submission" date="2020-07" db="EMBL/GenBank/DDBJ databases">
        <authorList>
            <person name="Zhuang K."/>
            <person name="Ran Y."/>
        </authorList>
    </citation>
    <scope>NUCLEOTIDE SEQUENCE [LARGE SCALE GENOMIC DNA]</scope>
    <source>
        <strain evidence="2 3">WCH-YHL-001</strain>
    </source>
</reference>
<name>A0A7D6VES9_9NOCA</name>
<feature type="transmembrane region" description="Helical" evidence="1">
    <location>
        <begin position="40"/>
        <end position="60"/>
    </location>
</feature>
<feature type="transmembrane region" description="Helical" evidence="1">
    <location>
        <begin position="363"/>
        <end position="392"/>
    </location>
</feature>
<feature type="transmembrane region" description="Helical" evidence="1">
    <location>
        <begin position="187"/>
        <end position="204"/>
    </location>
</feature>
<feature type="transmembrane region" description="Helical" evidence="1">
    <location>
        <begin position="163"/>
        <end position="181"/>
    </location>
</feature>
<dbReference type="EMBL" id="CP059399">
    <property type="protein sequence ID" value="QLY34861.1"/>
    <property type="molecule type" value="Genomic_DNA"/>
</dbReference>
<feature type="transmembrane region" description="Helical" evidence="1">
    <location>
        <begin position="339"/>
        <end position="356"/>
    </location>
</feature>
<gene>
    <name evidence="2" type="ORF">H0264_33515</name>
</gene>
<feature type="transmembrane region" description="Helical" evidence="1">
    <location>
        <begin position="216"/>
        <end position="233"/>
    </location>
</feature>
<protein>
    <submittedName>
        <fullName evidence="2">Glycosyl transferase</fullName>
    </submittedName>
</protein>
<feature type="transmembrane region" description="Helical" evidence="1">
    <location>
        <begin position="239"/>
        <end position="256"/>
    </location>
</feature>
<sequence length="616" mass="66786">MGWVADGTEADRSAVAVAERAAPETVPAEQTRRWWRSARIDLLVGGGYLALAVFVLGGLWRKPRSGYLIDSDQDQTLYEWYFSVTARTVTHGDSMLSSQLQNYPDGVNLAANTLMYGWGVPLTPVTLLFGPTVTFVLALTVGLSGTAFAWYWLFSRELVTSRFAAAIGGLFCGFAPAMVSHSNGHPNFVFLLLLPLIARQVITMARRAELATRPAWQPRAAAVLGLLVALQLVLGEEPLLIFALAFALFVLAYVRAPRDILRTARVTAPSVLLAALITLALTGVLLWWQFFGPQSYTFVGHGRVGNDLLALFQFSSESAGSMFSFGPDVSINPTEHNSYFGWPLLLLVAVTAFLLRRERVVRAAVVVIVVFVTLSLGIGLLVGGTLAIVPMVGGVPMPWLVLGGIHPLNGIVESRFSMAAIPAIAIILVLGTQRAIDYRRTAIGDWRPTAWFAASACALLPLAPTPLPVAERAPTPAFFADGTVRQYVSDGSVVIVPPSTAMDAAALNWQIDSDFAFPLVGGYFVGPEPDGTARYGTKHRPTGNLLRLVSYLNQVPAVDQALRDQARADLRYWNADLLVLPPTANQDALRRTVDELLGIPGRRVDGLWVWDVRGLV</sequence>
<dbReference type="AlphaFoldDB" id="A0A7D6VES9"/>
<keyword evidence="1" id="KW-1133">Transmembrane helix</keyword>
<dbReference type="GO" id="GO:0016740">
    <property type="term" value="F:transferase activity"/>
    <property type="evidence" value="ECO:0007669"/>
    <property type="project" value="UniProtKB-KW"/>
</dbReference>
<keyword evidence="3" id="KW-1185">Reference proteome</keyword>
<dbReference type="Proteomes" id="UP000515512">
    <property type="component" value="Chromosome"/>
</dbReference>
<evidence type="ECO:0000313" key="2">
    <source>
        <dbReference type="EMBL" id="QLY34861.1"/>
    </source>
</evidence>
<feature type="transmembrane region" description="Helical" evidence="1">
    <location>
        <begin position="268"/>
        <end position="290"/>
    </location>
</feature>
<evidence type="ECO:0000313" key="3">
    <source>
        <dbReference type="Proteomes" id="UP000515512"/>
    </source>
</evidence>
<keyword evidence="1" id="KW-0472">Membrane</keyword>
<keyword evidence="1" id="KW-0812">Transmembrane</keyword>
<accession>A0A7D6VES9</accession>
<proteinExistence type="predicted"/>
<organism evidence="2 3">
    <name type="scientific">Nocardia huaxiensis</name>
    <dbReference type="NCBI Taxonomy" id="2755382"/>
    <lineage>
        <taxon>Bacteria</taxon>
        <taxon>Bacillati</taxon>
        <taxon>Actinomycetota</taxon>
        <taxon>Actinomycetes</taxon>
        <taxon>Mycobacteriales</taxon>
        <taxon>Nocardiaceae</taxon>
        <taxon>Nocardia</taxon>
    </lineage>
</organism>
<dbReference type="KEGG" id="nhu:H0264_33515"/>